<name>A0A5N3WRR7_MUNMU</name>
<dbReference type="SUPFAM" id="SSF54695">
    <property type="entry name" value="POZ domain"/>
    <property type="match status" value="1"/>
</dbReference>
<dbReference type="InterPro" id="IPR015915">
    <property type="entry name" value="Kelch-typ_b-propeller"/>
</dbReference>
<keyword evidence="1" id="KW-0880">Kelch repeat</keyword>
<dbReference type="SMART" id="SM00875">
    <property type="entry name" value="BACK"/>
    <property type="match status" value="1"/>
</dbReference>
<dbReference type="AlphaFoldDB" id="A0A5N3WRR7"/>
<keyword evidence="2" id="KW-0677">Repeat</keyword>
<dbReference type="PANTHER" id="PTHR24412:SF491">
    <property type="entry name" value="KELCH REPEAT AND BTB DOMAIN-CONTAINING PROTEIN 12"/>
    <property type="match status" value="1"/>
</dbReference>
<dbReference type="SUPFAM" id="SSF117281">
    <property type="entry name" value="Kelch motif"/>
    <property type="match status" value="1"/>
</dbReference>
<keyword evidence="5" id="KW-1185">Reference proteome</keyword>
<feature type="domain" description="BTB" evidence="3">
    <location>
        <begin position="31"/>
        <end position="98"/>
    </location>
</feature>
<dbReference type="Gene3D" id="3.30.710.10">
    <property type="entry name" value="Potassium Channel Kv1.1, Chain A"/>
    <property type="match status" value="1"/>
</dbReference>
<dbReference type="Pfam" id="PF07707">
    <property type="entry name" value="BACK"/>
    <property type="match status" value="1"/>
</dbReference>
<evidence type="ECO:0000256" key="2">
    <source>
        <dbReference type="ARBA" id="ARBA00022737"/>
    </source>
</evidence>
<comment type="caution">
    <text evidence="4">The sequence shown here is derived from an EMBL/GenBank/DDBJ whole genome shotgun (WGS) entry which is preliminary data.</text>
</comment>
<proteinExistence type="predicted"/>
<dbReference type="EMBL" id="VCEA01000001">
    <property type="protein sequence ID" value="KAB0363465.1"/>
    <property type="molecule type" value="Genomic_DNA"/>
</dbReference>
<gene>
    <name evidence="4" type="ORF">FD754_007621</name>
</gene>
<dbReference type="PIRSF" id="PIRSF037037">
    <property type="entry name" value="Kelch-like_protein_gigaxonin"/>
    <property type="match status" value="1"/>
</dbReference>
<dbReference type="InterPro" id="IPR011705">
    <property type="entry name" value="BACK"/>
</dbReference>
<dbReference type="InterPro" id="IPR006652">
    <property type="entry name" value="Kelch_1"/>
</dbReference>
<dbReference type="CDD" id="cd18485">
    <property type="entry name" value="BACK_KBTBD12"/>
    <property type="match status" value="1"/>
</dbReference>
<dbReference type="Gene3D" id="1.25.40.420">
    <property type="match status" value="1"/>
</dbReference>
<dbReference type="InterPro" id="IPR011333">
    <property type="entry name" value="SKP1/BTB/POZ_sf"/>
</dbReference>
<dbReference type="InterPro" id="IPR000210">
    <property type="entry name" value="BTB/POZ_dom"/>
</dbReference>
<accession>A0A5N3WRR7</accession>
<organism evidence="4 5">
    <name type="scientific">Muntiacus muntjak</name>
    <name type="common">Barking deer</name>
    <name type="synonym">Indian muntjac</name>
    <dbReference type="NCBI Taxonomy" id="9888"/>
    <lineage>
        <taxon>Eukaryota</taxon>
        <taxon>Metazoa</taxon>
        <taxon>Chordata</taxon>
        <taxon>Craniata</taxon>
        <taxon>Vertebrata</taxon>
        <taxon>Euteleostomi</taxon>
        <taxon>Mammalia</taxon>
        <taxon>Eutheria</taxon>
        <taxon>Laurasiatheria</taxon>
        <taxon>Artiodactyla</taxon>
        <taxon>Ruminantia</taxon>
        <taxon>Pecora</taxon>
        <taxon>Cervidae</taxon>
        <taxon>Muntiacinae</taxon>
        <taxon>Muntiacus</taxon>
    </lineage>
</organism>
<sequence length="606" mass="67960">MECKSEGKEKYQHSLNLLNKIKNMKDLAEMIDVVIIAEGEKFPCHRLVLAAFSPYFKAMFTCGLLECTQREVVLYDITAESVAVILHYMYHAALEISNANVQTVAMAAYFMQMEEVFQVCQKYMMAHMDASNSVGIYYFAKQIGAEDLADQSRKYLYQHFAEVSLHEEILEVEVHQLLTLIQSDDLNVSREESILDLVLRWVNHRPDQRTGHLVELLKQVRLQLVSPSFLRQALRRNTVLLCDANCIDLIQNAFKAIKTPQPHVLNLRYGMETTNLLLCIGTNASGIRSRHRNYGDASFCYDPASRKTYFISSPKYGEGLGTVCTGVVMEDNAIILAGEASASKLSRQKSKNVEIYRYHDRGNQFWEKLCTAEFRELYALGAVRNDLYVIGGQMKVKNQYLITNCVDRYSVERDAWKRVSPLPLQLACHAAVTVNDKLYVIGGWTPQVRRAPVLGCGPGGPGHARGDAPPRSLCRVSPSAGGIGCVGRDKGQVRKCLDVVEIYNPDGDFWREGPPMPTPLLSLRSNSTSAGAVDGKLYVCGGFHGADRHEVICKEILELDPWENQWNVVAIDVLMHDSYDVCLVARMNPRDLIPPPSDLVEEGGGR</sequence>
<dbReference type="PANTHER" id="PTHR24412">
    <property type="entry name" value="KELCH PROTEIN"/>
    <property type="match status" value="1"/>
</dbReference>
<reference evidence="4 5" key="1">
    <citation type="submission" date="2019-06" db="EMBL/GenBank/DDBJ databases">
        <title>Discovery of a novel chromosome fission-fusion reversal in muntjac.</title>
        <authorList>
            <person name="Mudd A.B."/>
            <person name="Bredeson J.V."/>
            <person name="Baum R."/>
            <person name="Hockemeyer D."/>
            <person name="Rokhsar D.S."/>
        </authorList>
    </citation>
    <scope>NUCLEOTIDE SEQUENCE [LARGE SCALE GENOMIC DNA]</scope>
    <source>
        <strain evidence="4">UTSW_UCB_Mm</strain>
        <tissue evidence="4">Fibroblast cell line</tissue>
    </source>
</reference>
<dbReference type="SMART" id="SM00225">
    <property type="entry name" value="BTB"/>
    <property type="match status" value="1"/>
</dbReference>
<dbReference type="Pfam" id="PF00651">
    <property type="entry name" value="BTB"/>
    <property type="match status" value="1"/>
</dbReference>
<dbReference type="Proteomes" id="UP000326458">
    <property type="component" value="Unassembled WGS sequence"/>
</dbReference>
<dbReference type="SMART" id="SM00612">
    <property type="entry name" value="Kelch"/>
    <property type="match status" value="3"/>
</dbReference>
<evidence type="ECO:0000259" key="3">
    <source>
        <dbReference type="PROSITE" id="PS50097"/>
    </source>
</evidence>
<evidence type="ECO:0000313" key="5">
    <source>
        <dbReference type="Proteomes" id="UP000326458"/>
    </source>
</evidence>
<dbReference type="InterPro" id="IPR017096">
    <property type="entry name" value="BTB-kelch_protein"/>
</dbReference>
<dbReference type="PROSITE" id="PS50097">
    <property type="entry name" value="BTB"/>
    <property type="match status" value="1"/>
</dbReference>
<dbReference type="Gene3D" id="2.120.10.80">
    <property type="entry name" value="Kelch-type beta propeller"/>
    <property type="match status" value="1"/>
</dbReference>
<evidence type="ECO:0000313" key="4">
    <source>
        <dbReference type="EMBL" id="KAB0363465.1"/>
    </source>
</evidence>
<dbReference type="Pfam" id="PF01344">
    <property type="entry name" value="Kelch_1"/>
    <property type="match status" value="3"/>
</dbReference>
<evidence type="ECO:0000256" key="1">
    <source>
        <dbReference type="ARBA" id="ARBA00022441"/>
    </source>
</evidence>
<protein>
    <recommendedName>
        <fullName evidence="3">BTB domain-containing protein</fullName>
    </recommendedName>
</protein>
<dbReference type="FunFam" id="1.25.40.420:FF:000001">
    <property type="entry name" value="Kelch-like family member 12"/>
    <property type="match status" value="1"/>
</dbReference>